<reference evidence="2 3" key="1">
    <citation type="submission" date="2016-10" db="EMBL/GenBank/DDBJ databases">
        <authorList>
            <person name="de Groot N.N."/>
        </authorList>
    </citation>
    <scope>NUCLEOTIDE SEQUENCE [LARGE SCALE GENOMIC DNA]</scope>
    <source>
        <strain evidence="2 3">CGMCC 1.12333</strain>
    </source>
</reference>
<dbReference type="InterPro" id="IPR048098">
    <property type="entry name" value="MobB"/>
</dbReference>
<feature type="coiled-coil region" evidence="1">
    <location>
        <begin position="106"/>
        <end position="133"/>
    </location>
</feature>
<keyword evidence="3" id="KW-1185">Reference proteome</keyword>
<accession>A0A1I7IR64</accession>
<keyword evidence="1" id="KW-0175">Coiled coil</keyword>
<dbReference type="NCBIfam" id="NF041495">
    <property type="entry name" value="MobB_relaxase"/>
    <property type="match status" value="1"/>
</dbReference>
<name>A0A1I7IR64_9FLAO</name>
<gene>
    <name evidence="2" type="ORF">SAMN05216480_12010</name>
</gene>
<dbReference type="STRING" id="1224947.SAMN05216480_12010"/>
<protein>
    <recommendedName>
        <fullName evidence="4">Mobilization protein</fullName>
    </recommendedName>
</protein>
<evidence type="ECO:0008006" key="4">
    <source>
        <dbReference type="Google" id="ProtNLM"/>
    </source>
</evidence>
<organism evidence="2 3">
    <name type="scientific">Pustulibacterium marinum</name>
    <dbReference type="NCBI Taxonomy" id="1224947"/>
    <lineage>
        <taxon>Bacteria</taxon>
        <taxon>Pseudomonadati</taxon>
        <taxon>Bacteroidota</taxon>
        <taxon>Flavobacteriia</taxon>
        <taxon>Flavobacteriales</taxon>
        <taxon>Flavobacteriaceae</taxon>
        <taxon>Pustulibacterium</taxon>
    </lineage>
</organism>
<evidence type="ECO:0000313" key="3">
    <source>
        <dbReference type="Proteomes" id="UP000199138"/>
    </source>
</evidence>
<dbReference type="InterPro" id="IPR043766">
    <property type="entry name" value="BfmA-like"/>
</dbReference>
<dbReference type="EMBL" id="FPBK01000020">
    <property type="protein sequence ID" value="SFU75440.1"/>
    <property type="molecule type" value="Genomic_DNA"/>
</dbReference>
<dbReference type="Proteomes" id="UP000199138">
    <property type="component" value="Unassembled WGS sequence"/>
</dbReference>
<dbReference type="Pfam" id="PF18976">
    <property type="entry name" value="DUF5712"/>
    <property type="match status" value="1"/>
</dbReference>
<evidence type="ECO:0000313" key="2">
    <source>
        <dbReference type="EMBL" id="SFU75440.1"/>
    </source>
</evidence>
<proteinExistence type="predicted"/>
<evidence type="ECO:0000256" key="1">
    <source>
        <dbReference type="SAM" id="Coils"/>
    </source>
</evidence>
<dbReference type="AlphaFoldDB" id="A0A1I7IR64"/>
<sequence>MEEAAQETFFNQEADAIAAEKVIQEIDTNTAKLKKTEARFYSLTINPSQREQAILQNPSTDLKAYTRELMKEYAKSFHREIDGRPVNAKDLKYFAKIEHSRTYKGTDKAVRENQSYIAKVAKLENDIRKIERGELAGSVKATQREIERTRKAAPHQQNGRMVETGMPKAGAQTHVHVIMSRKDQSNRYSLSPGSKYKASEVEFNGKKVKRGFDRDRFFQKAEQQFDKQFGYKRHYVEQYQARKTLLKNPDAYVKKLWQMAPSQRKLGFQILREAGIKTSVPTVPVNQAQLAAKVLKQIKKGVSRAIRSGSIEI</sequence>